<gene>
    <name evidence="3 4 5 6" type="primary">LOC107010885</name>
</gene>
<dbReference type="RefSeq" id="XP_027772668.1">
    <property type="nucleotide sequence ID" value="XM_027916867.1"/>
</dbReference>
<evidence type="ECO:0000313" key="2">
    <source>
        <dbReference type="Proteomes" id="UP000694930"/>
    </source>
</evidence>
<dbReference type="PANTHER" id="PTHR14398:SF7">
    <property type="entry name" value="ZINC FINGER CCCH DOMAIN-CONTAINING PROTEIN 41-LIKE"/>
    <property type="match status" value="1"/>
</dbReference>
<evidence type="ECO:0000313" key="5">
    <source>
        <dbReference type="RefSeq" id="XP_027772661.1"/>
    </source>
</evidence>
<dbReference type="InterPro" id="IPR012677">
    <property type="entry name" value="Nucleotide-bd_a/b_plait_sf"/>
</dbReference>
<keyword evidence="2" id="KW-1185">Reference proteome</keyword>
<evidence type="ECO:0000313" key="3">
    <source>
        <dbReference type="RefSeq" id="XP_015065657.1"/>
    </source>
</evidence>
<dbReference type="RefSeq" id="XP_015065657.1">
    <property type="nucleotide sequence ID" value="XM_015210171.2"/>
</dbReference>
<evidence type="ECO:0000256" key="1">
    <source>
        <dbReference type="ARBA" id="ARBA00022884"/>
    </source>
</evidence>
<evidence type="ECO:0000313" key="4">
    <source>
        <dbReference type="RefSeq" id="XP_027772655.1"/>
    </source>
</evidence>
<reference evidence="2" key="1">
    <citation type="journal article" date="2014" name="Nat. Genet.">
        <title>The genome of the stress-tolerant wild tomato species Solanum pennellii.</title>
        <authorList>
            <person name="Bolger A."/>
            <person name="Scossa F."/>
            <person name="Bolger M.E."/>
            <person name="Lanz C."/>
            <person name="Maumus F."/>
            <person name="Tohge T."/>
            <person name="Quesneville H."/>
            <person name="Alseekh S."/>
            <person name="Sorensen I."/>
            <person name="Lichtenstein G."/>
            <person name="Fich E.A."/>
            <person name="Conte M."/>
            <person name="Keller H."/>
            <person name="Schneeberger K."/>
            <person name="Schwacke R."/>
            <person name="Ofner I."/>
            <person name="Vrebalov J."/>
            <person name="Xu Y."/>
            <person name="Osorio S."/>
            <person name="Aflitos S.A."/>
            <person name="Schijlen E."/>
            <person name="Jimenez-Gomez J.M."/>
            <person name="Ryngajllo M."/>
            <person name="Kimura S."/>
            <person name="Kumar R."/>
            <person name="Koenig D."/>
            <person name="Headland L.R."/>
            <person name="Maloof J.N."/>
            <person name="Sinha N."/>
            <person name="van Ham R.C."/>
            <person name="Lankhorst R.K."/>
            <person name="Mao L."/>
            <person name="Vogel A."/>
            <person name="Arsova B."/>
            <person name="Panstruga R."/>
            <person name="Fei Z."/>
            <person name="Rose J.K."/>
            <person name="Zamir D."/>
            <person name="Carrari F."/>
            <person name="Giovannoni J.J."/>
            <person name="Weigel D."/>
            <person name="Usadel B."/>
            <person name="Fernie A.R."/>
        </authorList>
    </citation>
    <scope>NUCLEOTIDE SEQUENCE [LARGE SCALE GENOMIC DNA]</scope>
</reference>
<dbReference type="GeneID" id="107010885"/>
<keyword evidence="1" id="KW-0694">RNA-binding</keyword>
<accession>A0ABM1VA93</accession>
<dbReference type="RefSeq" id="XP_027772661.1">
    <property type="nucleotide sequence ID" value="XM_027916860.1"/>
</dbReference>
<protein>
    <submittedName>
        <fullName evidence="3 4">Zinc finger CCCH domain-containing protein 41-like isoform X1</fullName>
    </submittedName>
</protein>
<dbReference type="PANTHER" id="PTHR14398">
    <property type="entry name" value="RNA RECOGNITION RRM/RNP DOMAIN"/>
    <property type="match status" value="1"/>
</dbReference>
<dbReference type="CDD" id="cd00590">
    <property type="entry name" value="RRM_SF"/>
    <property type="match status" value="1"/>
</dbReference>
<name>A0ABM1VA93_SOLPN</name>
<reference evidence="3 4" key="2">
    <citation type="submission" date="2025-05" db="UniProtKB">
        <authorList>
            <consortium name="RefSeq"/>
        </authorList>
    </citation>
    <scope>IDENTIFICATION</scope>
</reference>
<dbReference type="Proteomes" id="UP000694930">
    <property type="component" value="Chromosome 1"/>
</dbReference>
<dbReference type="InterPro" id="IPR045137">
    <property type="entry name" value="RBM26/27"/>
</dbReference>
<proteinExistence type="predicted"/>
<dbReference type="RefSeq" id="XP_027772655.1">
    <property type="nucleotide sequence ID" value="XM_027916854.1"/>
</dbReference>
<dbReference type="SUPFAM" id="SSF54928">
    <property type="entry name" value="RNA-binding domain, RBD"/>
    <property type="match status" value="1"/>
</dbReference>
<organism evidence="2 5">
    <name type="scientific">Solanum pennellii</name>
    <name type="common">Tomato</name>
    <name type="synonym">Lycopersicon pennellii</name>
    <dbReference type="NCBI Taxonomy" id="28526"/>
    <lineage>
        <taxon>Eukaryota</taxon>
        <taxon>Viridiplantae</taxon>
        <taxon>Streptophyta</taxon>
        <taxon>Embryophyta</taxon>
        <taxon>Tracheophyta</taxon>
        <taxon>Spermatophyta</taxon>
        <taxon>Magnoliopsida</taxon>
        <taxon>eudicotyledons</taxon>
        <taxon>Gunneridae</taxon>
        <taxon>Pentapetalae</taxon>
        <taxon>asterids</taxon>
        <taxon>lamiids</taxon>
        <taxon>Solanales</taxon>
        <taxon>Solanaceae</taxon>
        <taxon>Solanoideae</taxon>
        <taxon>Solaneae</taxon>
        <taxon>Solanum</taxon>
        <taxon>Solanum subgen. Lycopersicon</taxon>
    </lineage>
</organism>
<dbReference type="Gene3D" id="3.30.70.330">
    <property type="match status" value="1"/>
</dbReference>
<evidence type="ECO:0000313" key="6">
    <source>
        <dbReference type="RefSeq" id="XP_027772668.1"/>
    </source>
</evidence>
<sequence length="156" mass="17699">MANVDVLKEYFSTFGDLLSVELEDLEPQDCHNGSEVLNTSARVSFRSRRSAERAYLNGKCWQDQTLHFTWLQSSNSAKDIGVGENVTPASKVVWLVSRKEAGQGIVNLKIKKEEKKNEDPSKAQFCIWLTIGSIRLIMMKFEFQSCTASLQIHQKI</sequence>
<dbReference type="InterPro" id="IPR035979">
    <property type="entry name" value="RBD_domain_sf"/>
</dbReference>